<feature type="transmembrane region" description="Helical" evidence="2">
    <location>
        <begin position="25"/>
        <end position="45"/>
    </location>
</feature>
<feature type="domain" description="Transglutaminase-like" evidence="3">
    <location>
        <begin position="465"/>
        <end position="534"/>
    </location>
</feature>
<dbReference type="Proteomes" id="UP001143463">
    <property type="component" value="Unassembled WGS sequence"/>
</dbReference>
<gene>
    <name evidence="4" type="ORF">GCM10017577_19220</name>
</gene>
<feature type="transmembrane region" description="Helical" evidence="2">
    <location>
        <begin position="211"/>
        <end position="233"/>
    </location>
</feature>
<dbReference type="InterPro" id="IPR052901">
    <property type="entry name" value="Bact_TGase-like"/>
</dbReference>
<feature type="transmembrane region" description="Helical" evidence="2">
    <location>
        <begin position="129"/>
        <end position="150"/>
    </location>
</feature>
<dbReference type="Pfam" id="PF11992">
    <property type="entry name" value="TgpA_N"/>
    <property type="match status" value="1"/>
</dbReference>
<feature type="region of interest" description="Disordered" evidence="1">
    <location>
        <begin position="555"/>
        <end position="599"/>
    </location>
</feature>
<dbReference type="PANTHER" id="PTHR42736:SF1">
    <property type="entry name" value="PROTEIN-GLUTAMINE GAMMA-GLUTAMYLTRANSFERASE"/>
    <property type="match status" value="1"/>
</dbReference>
<evidence type="ECO:0000313" key="5">
    <source>
        <dbReference type="Proteomes" id="UP001143463"/>
    </source>
</evidence>
<feature type="compositionally biased region" description="Pro residues" evidence="1">
    <location>
        <begin position="580"/>
        <end position="592"/>
    </location>
</feature>
<dbReference type="Gene3D" id="3.10.620.30">
    <property type="match status" value="1"/>
</dbReference>
<proteinExistence type="predicted"/>
<name>A0A9W6NVV6_9PSEU</name>
<sequence>MSTPTAVRPAPPAAAPPADRPRIRWVAAAAAGLAVLLAGTCLVAVVQGGTWFADGALIVAVVVGLGIALQRLPAAAVAVGQLLGALLVLTGLFGDDAVAGFLPGPAAFGAFAEHVTEAAAQIDSGVAPVVPTAGMLFLITAAFGLLAVIVHAVSVSAGAPAAAGVPLLCMVAVPAALSDALLPWWAVTCAVAGYGLLLVARDGAGRRGSALVTGGIAVVAVAGVLGLLLGSAATVVGTAGRFVSGGAGGGSGGAIGLNPFTSLRGQLTQSEPVELFRTTGLPRPTYLRALTLSDYRANSGWQAATPRPGVPLAGPLTEDPAEGERVQVAVQNVGFRDYWLPLYGQPESVTGVDADRWAYDRSSGIAYTPRPREEEDWQETAVLPAPSADDLRSAAGPTRVDPAYRDTSGVDPRVAQIAADVTRDAATPFDKAIALVEYFTGPQSQFRYSLETAPGSGDDALVDFLTVGRAGYCEQFASAMAVMLRTQGVPARVAVGFTAGTEGDGYRSVSTRDAHAWVEAWFPGHGWTTFDPTPLTDGRTVVPPYVLEAVADAPPGAEQPAVPQEEVPQPEPQAEAAQPTPEPTPVDIPQPDPTAADQDGGVPVLVPLVALLVVALLAGPAVARRVLRKRRIAAAAAGGPGAGRAAWDEVLATSRDRGSAVSDGDTVRGTARAVVAAHELDSTAQDALREIVRLVEAECYGDEPPAEDALTGPLQAVLAAIGGSGRRGWKSGVRTLAPRSLLTGLRASAQERTPAA</sequence>
<accession>A0A9W6NVV6</accession>
<dbReference type="InterPro" id="IPR021878">
    <property type="entry name" value="TgpA_N"/>
</dbReference>
<dbReference type="AlphaFoldDB" id="A0A9W6NVV6"/>
<dbReference type="PANTHER" id="PTHR42736">
    <property type="entry name" value="PROTEIN-GLUTAMINE GAMMA-GLUTAMYLTRANSFERASE"/>
    <property type="match status" value="1"/>
</dbReference>
<dbReference type="EMBL" id="BSFQ01000005">
    <property type="protein sequence ID" value="GLL10782.1"/>
    <property type="molecule type" value="Genomic_DNA"/>
</dbReference>
<evidence type="ECO:0000256" key="1">
    <source>
        <dbReference type="SAM" id="MobiDB-lite"/>
    </source>
</evidence>
<evidence type="ECO:0000259" key="3">
    <source>
        <dbReference type="SMART" id="SM00460"/>
    </source>
</evidence>
<keyword evidence="5" id="KW-1185">Reference proteome</keyword>
<feature type="compositionally biased region" description="Low complexity" evidence="1">
    <location>
        <begin position="558"/>
        <end position="579"/>
    </location>
</feature>
<reference evidence="4" key="2">
    <citation type="submission" date="2023-01" db="EMBL/GenBank/DDBJ databases">
        <authorList>
            <person name="Sun Q."/>
            <person name="Evtushenko L."/>
        </authorList>
    </citation>
    <scope>NUCLEOTIDE SEQUENCE</scope>
    <source>
        <strain evidence="4">VKM Ac-1069</strain>
    </source>
</reference>
<feature type="transmembrane region" description="Helical" evidence="2">
    <location>
        <begin position="51"/>
        <end position="69"/>
    </location>
</feature>
<keyword evidence="2" id="KW-0472">Membrane</keyword>
<dbReference type="InterPro" id="IPR038765">
    <property type="entry name" value="Papain-like_cys_pep_sf"/>
</dbReference>
<reference evidence="4" key="1">
    <citation type="journal article" date="2014" name="Int. J. Syst. Evol. Microbiol.">
        <title>Complete genome sequence of Corynebacterium casei LMG S-19264T (=DSM 44701T), isolated from a smear-ripened cheese.</title>
        <authorList>
            <consortium name="US DOE Joint Genome Institute (JGI-PGF)"/>
            <person name="Walter F."/>
            <person name="Albersmeier A."/>
            <person name="Kalinowski J."/>
            <person name="Ruckert C."/>
        </authorList>
    </citation>
    <scope>NUCLEOTIDE SEQUENCE</scope>
    <source>
        <strain evidence="4">VKM Ac-1069</strain>
    </source>
</reference>
<comment type="caution">
    <text evidence="4">The sequence shown here is derived from an EMBL/GenBank/DDBJ whole genome shotgun (WGS) entry which is preliminary data.</text>
</comment>
<keyword evidence="2" id="KW-0812">Transmembrane</keyword>
<protein>
    <recommendedName>
        <fullName evidence="3">Transglutaminase-like domain-containing protein</fullName>
    </recommendedName>
</protein>
<keyword evidence="2" id="KW-1133">Transmembrane helix</keyword>
<feature type="transmembrane region" description="Helical" evidence="2">
    <location>
        <begin position="76"/>
        <end position="94"/>
    </location>
</feature>
<organism evidence="4 5">
    <name type="scientific">Pseudonocardia halophobica</name>
    <dbReference type="NCBI Taxonomy" id="29401"/>
    <lineage>
        <taxon>Bacteria</taxon>
        <taxon>Bacillati</taxon>
        <taxon>Actinomycetota</taxon>
        <taxon>Actinomycetes</taxon>
        <taxon>Pseudonocardiales</taxon>
        <taxon>Pseudonocardiaceae</taxon>
        <taxon>Pseudonocardia</taxon>
    </lineage>
</organism>
<feature type="transmembrane region" description="Helical" evidence="2">
    <location>
        <begin position="604"/>
        <end position="623"/>
    </location>
</feature>
<dbReference type="SMART" id="SM00460">
    <property type="entry name" value="TGc"/>
    <property type="match status" value="1"/>
</dbReference>
<feature type="region of interest" description="Disordered" evidence="1">
    <location>
        <begin position="388"/>
        <end position="407"/>
    </location>
</feature>
<dbReference type="RefSeq" id="WP_051736849.1">
    <property type="nucleotide sequence ID" value="NZ_BAAAUZ010000057.1"/>
</dbReference>
<feature type="transmembrane region" description="Helical" evidence="2">
    <location>
        <begin position="182"/>
        <end position="199"/>
    </location>
</feature>
<evidence type="ECO:0000313" key="4">
    <source>
        <dbReference type="EMBL" id="GLL10782.1"/>
    </source>
</evidence>
<feature type="transmembrane region" description="Helical" evidence="2">
    <location>
        <begin position="157"/>
        <end position="176"/>
    </location>
</feature>
<dbReference type="Pfam" id="PF01841">
    <property type="entry name" value="Transglut_core"/>
    <property type="match status" value="1"/>
</dbReference>
<evidence type="ECO:0000256" key="2">
    <source>
        <dbReference type="SAM" id="Phobius"/>
    </source>
</evidence>
<dbReference type="SUPFAM" id="SSF54001">
    <property type="entry name" value="Cysteine proteinases"/>
    <property type="match status" value="1"/>
</dbReference>
<dbReference type="InterPro" id="IPR002931">
    <property type="entry name" value="Transglutaminase-like"/>
</dbReference>